<evidence type="ECO:0000256" key="3">
    <source>
        <dbReference type="ARBA" id="ARBA00022741"/>
    </source>
</evidence>
<dbReference type="InterPro" id="IPR012795">
    <property type="entry name" value="tRNA_Ile_lys_synt_N"/>
</dbReference>
<keyword evidence="4 6" id="KW-0067">ATP-binding</keyword>
<dbReference type="EMBL" id="MH281628">
    <property type="protein sequence ID" value="AYR06126.1"/>
    <property type="molecule type" value="Genomic_DNA"/>
</dbReference>
<dbReference type="GO" id="GO:0006400">
    <property type="term" value="P:tRNA modification"/>
    <property type="evidence" value="ECO:0007669"/>
    <property type="project" value="UniProtKB-UniRule"/>
</dbReference>
<proteinExistence type="inferred from homology"/>
<protein>
    <recommendedName>
        <fullName evidence="6">tRNA(Ile)-lysidine synthase</fullName>
        <ecNumber evidence="6">6.3.4.19</ecNumber>
    </recommendedName>
    <alternativeName>
        <fullName evidence="6">tRNA(Ile)-2-lysyl-cytidine synthase</fullName>
    </alternativeName>
    <alternativeName>
        <fullName evidence="6">tRNA(Ile)-lysidine synthetase</fullName>
    </alternativeName>
</protein>
<dbReference type="GO" id="GO:0005524">
    <property type="term" value="F:ATP binding"/>
    <property type="evidence" value="ECO:0007669"/>
    <property type="project" value="UniProtKB-UniRule"/>
</dbReference>
<evidence type="ECO:0000256" key="5">
    <source>
        <dbReference type="ARBA" id="ARBA00048539"/>
    </source>
</evidence>
<sequence>MDSFLYRKFMKNFLPFKLVNSIIIAVSGGEDSLCLLRLLKNYFHTSTSTLYAIYIDHQWRKDSFRNIKHLINVTQNVGIHLTIYQIKKSYLNESETRQLRYQILFRYALVKKCSLILTGHHNHDKLETILSNLVRGSSPYGLNQFSLIKKIHPKIQIVRPLINFSKLEISWLCRLLYLPVWSDTTNYNYYVKRNRIRHELSPYLKNFVNPKIENCINNFFTLLHSDNEYIQENVIKLYIQVQHPIFIGLNYKILAKQHYNLKQKVLRLFFYYNYRHSLKCNLINTIARSRLSCYRKYIRISSVYALHIELQQSWLYTTIVVKKATCATIKI</sequence>
<accession>A0A3G3MH15</accession>
<dbReference type="AlphaFoldDB" id="A0A3G3MH15"/>
<dbReference type="InterPro" id="IPR011063">
    <property type="entry name" value="TilS/TtcA_N"/>
</dbReference>
<evidence type="ECO:0000256" key="4">
    <source>
        <dbReference type="ARBA" id="ARBA00022840"/>
    </source>
</evidence>
<dbReference type="HAMAP" id="MF_01161">
    <property type="entry name" value="tRNA_Ile_lys_synt"/>
    <property type="match status" value="1"/>
</dbReference>
<dbReference type="NCBIfam" id="TIGR02432">
    <property type="entry name" value="lysidine_TilS_N"/>
    <property type="match status" value="1"/>
</dbReference>
<dbReference type="EC" id="6.3.4.19" evidence="6"/>
<dbReference type="PANTHER" id="PTHR43033:SF1">
    <property type="entry name" value="TRNA(ILE)-LYSIDINE SYNTHASE-RELATED"/>
    <property type="match status" value="1"/>
</dbReference>
<dbReference type="Gene3D" id="1.20.59.20">
    <property type="match status" value="1"/>
</dbReference>
<evidence type="ECO:0000256" key="6">
    <source>
        <dbReference type="HAMAP-Rule" id="MF_01161"/>
    </source>
</evidence>
<dbReference type="GeneID" id="38463758"/>
<dbReference type="CDD" id="cd01992">
    <property type="entry name" value="TilS_N"/>
    <property type="match status" value="1"/>
</dbReference>
<keyword evidence="8" id="KW-0934">Plastid</keyword>
<dbReference type="InterPro" id="IPR014729">
    <property type="entry name" value="Rossmann-like_a/b/a_fold"/>
</dbReference>
<dbReference type="SUPFAM" id="SSF52402">
    <property type="entry name" value="Adenine nucleotide alpha hydrolases-like"/>
    <property type="match status" value="1"/>
</dbReference>
<dbReference type="RefSeq" id="YP_009541917.1">
    <property type="nucleotide sequence ID" value="NC_039978.1"/>
</dbReference>
<keyword evidence="2 6" id="KW-0819">tRNA processing</keyword>
<comment type="catalytic activity">
    <reaction evidence="5 6">
        <text>cytidine(34) in tRNA(Ile2) + L-lysine + ATP = lysidine(34) in tRNA(Ile2) + AMP + diphosphate + H(+)</text>
        <dbReference type="Rhea" id="RHEA:43744"/>
        <dbReference type="Rhea" id="RHEA-COMP:10625"/>
        <dbReference type="Rhea" id="RHEA-COMP:10670"/>
        <dbReference type="ChEBI" id="CHEBI:15378"/>
        <dbReference type="ChEBI" id="CHEBI:30616"/>
        <dbReference type="ChEBI" id="CHEBI:32551"/>
        <dbReference type="ChEBI" id="CHEBI:33019"/>
        <dbReference type="ChEBI" id="CHEBI:82748"/>
        <dbReference type="ChEBI" id="CHEBI:83665"/>
        <dbReference type="ChEBI" id="CHEBI:456215"/>
        <dbReference type="EC" id="6.3.4.19"/>
    </reaction>
</comment>
<feature type="binding site" evidence="6">
    <location>
        <begin position="27"/>
        <end position="32"/>
    </location>
    <ligand>
        <name>ATP</name>
        <dbReference type="ChEBI" id="CHEBI:30616"/>
    </ligand>
</feature>
<dbReference type="GO" id="GO:0032267">
    <property type="term" value="F:tRNA(Ile)-lysidine synthase activity"/>
    <property type="evidence" value="ECO:0007669"/>
    <property type="project" value="UniProtKB-EC"/>
</dbReference>
<geneLocation type="plastid" evidence="8"/>
<evidence type="ECO:0000256" key="2">
    <source>
        <dbReference type="ARBA" id="ARBA00022694"/>
    </source>
</evidence>
<dbReference type="PANTHER" id="PTHR43033">
    <property type="entry name" value="TRNA(ILE)-LYSIDINE SYNTHASE-RELATED"/>
    <property type="match status" value="1"/>
</dbReference>
<evidence type="ECO:0000256" key="1">
    <source>
        <dbReference type="ARBA" id="ARBA00022598"/>
    </source>
</evidence>
<evidence type="ECO:0000313" key="8">
    <source>
        <dbReference type="EMBL" id="AYR06126.1"/>
    </source>
</evidence>
<keyword evidence="3 6" id="KW-0547">Nucleotide-binding</keyword>
<name>A0A3G3MH15_9FLOR</name>
<comment type="function">
    <text evidence="6">Ligates lysine onto the cytidine present at position 34 of the AUA codon-specific tRNA(Ile) that contains the anticodon CAU, in an ATP-dependent manner. Cytidine is converted to lysidine, thus changing the amino acid specificity of the tRNA from methionine to isoleucine.</text>
</comment>
<feature type="domain" description="tRNA(Ile)-lysidine/2-thiocytidine synthase N-terminal" evidence="7">
    <location>
        <begin position="22"/>
        <end position="199"/>
    </location>
</feature>
<dbReference type="Gene3D" id="3.40.50.620">
    <property type="entry name" value="HUPs"/>
    <property type="match status" value="1"/>
</dbReference>
<keyword evidence="1 6" id="KW-0436">Ligase</keyword>
<dbReference type="Pfam" id="PF01171">
    <property type="entry name" value="ATP_bind_3"/>
    <property type="match status" value="1"/>
</dbReference>
<gene>
    <name evidence="6 8" type="primary">tilS</name>
</gene>
<evidence type="ECO:0000259" key="7">
    <source>
        <dbReference type="Pfam" id="PF01171"/>
    </source>
</evidence>
<reference evidence="8" key="1">
    <citation type="journal article" date="2018" name="Genome Biol. Evol.">
        <title>Mitochondrial and Plastid Genomes from Coralline Red Algae Provide Insights into the Incongruent Evolutionary Histories of Organelles.</title>
        <authorList>
            <person name="Lee J."/>
            <person name="Song H.J."/>
            <person name="In Park S."/>
            <person name="Lee Y.M."/>
            <person name="Jeong S.Y."/>
            <person name="Oh Cho T."/>
            <person name="Kim J.H."/>
            <person name="Choi H.G."/>
            <person name="Choi C.G."/>
            <person name="Nelson W.A."/>
            <person name="Fredericq S."/>
            <person name="Bhattacharya D."/>
            <person name="Su Yoon H."/>
        </authorList>
    </citation>
    <scope>NUCLEOTIDE SEQUENCE</scope>
</reference>
<comment type="similarity">
    <text evidence="6">Belongs to the tRNA(Ile)-lysidine synthase family.</text>
</comment>
<dbReference type="InterPro" id="IPR012094">
    <property type="entry name" value="tRNA_Ile_lys_synt"/>
</dbReference>
<organism evidence="8">
    <name type="scientific">Neogoniolithon spectabile</name>
    <dbReference type="NCBI Taxonomy" id="231755"/>
    <lineage>
        <taxon>Eukaryota</taxon>
        <taxon>Rhodophyta</taxon>
        <taxon>Florideophyceae</taxon>
        <taxon>Corallinophycidae</taxon>
        <taxon>Corallinales</taxon>
        <taxon>Spongitidaceae</taxon>
        <taxon>Neogoniolithoideae</taxon>
        <taxon>Neogoniolithon</taxon>
    </lineage>
</organism>
<comment type="domain">
    <text evidence="6">The N-terminal region contains the highly conserved SGGXDS motif, predicted to be a P-loop motif involved in ATP binding.</text>
</comment>